<evidence type="ECO:0000256" key="2">
    <source>
        <dbReference type="ARBA" id="ARBA00022475"/>
    </source>
</evidence>
<feature type="transmembrane region" description="Helical" evidence="6">
    <location>
        <begin position="6"/>
        <end position="32"/>
    </location>
</feature>
<evidence type="ECO:0000256" key="6">
    <source>
        <dbReference type="SAM" id="Phobius"/>
    </source>
</evidence>
<feature type="transmembrane region" description="Helical" evidence="6">
    <location>
        <begin position="339"/>
        <end position="358"/>
    </location>
</feature>
<name>A0A4P6V4Q5_9HYPH</name>
<gene>
    <name evidence="7" type="primary">lptG</name>
    <name evidence="7" type="ORF">E0E05_06575</name>
</gene>
<protein>
    <submittedName>
        <fullName evidence="7">LPS export ABC transporter permease LptG</fullName>
    </submittedName>
</protein>
<organism evidence="7 8">
    <name type="scientific">Roseitalea porphyridii</name>
    <dbReference type="NCBI Taxonomy" id="1852022"/>
    <lineage>
        <taxon>Bacteria</taxon>
        <taxon>Pseudomonadati</taxon>
        <taxon>Pseudomonadota</taxon>
        <taxon>Alphaproteobacteria</taxon>
        <taxon>Hyphomicrobiales</taxon>
        <taxon>Ahrensiaceae</taxon>
        <taxon>Roseitalea</taxon>
    </lineage>
</organism>
<comment type="subcellular location">
    <subcellularLocation>
        <location evidence="1">Cell membrane</location>
        <topology evidence="1">Multi-pass membrane protein</topology>
    </subcellularLocation>
</comment>
<feature type="transmembrane region" description="Helical" evidence="6">
    <location>
        <begin position="60"/>
        <end position="82"/>
    </location>
</feature>
<dbReference type="Pfam" id="PF03739">
    <property type="entry name" value="LptF_LptG"/>
    <property type="match status" value="1"/>
</dbReference>
<accession>A0A4P6V4Q5</accession>
<dbReference type="NCBIfam" id="TIGR04408">
    <property type="entry name" value="LptG_lptG"/>
    <property type="match status" value="1"/>
</dbReference>
<keyword evidence="2" id="KW-1003">Cell membrane</keyword>
<feature type="transmembrane region" description="Helical" evidence="6">
    <location>
        <begin position="102"/>
        <end position="121"/>
    </location>
</feature>
<dbReference type="InterPro" id="IPR005495">
    <property type="entry name" value="LptG/LptF_permease"/>
</dbReference>
<feature type="transmembrane region" description="Helical" evidence="6">
    <location>
        <begin position="307"/>
        <end position="327"/>
    </location>
</feature>
<dbReference type="GO" id="GO:0055085">
    <property type="term" value="P:transmembrane transport"/>
    <property type="evidence" value="ECO:0007669"/>
    <property type="project" value="InterPro"/>
</dbReference>
<proteinExistence type="predicted"/>
<reference evidence="7 8" key="1">
    <citation type="journal article" date="2017" name="Int. J. Syst. Evol. Microbiol.">
        <title>Roseitalea porphyridii gen. nov., sp. nov., isolated from a red alga, and reclassification of Hoeflea suaedae Chung et al. 2013 as Pseudohoeflea suaedae gen. nov., comb. nov.</title>
        <authorList>
            <person name="Hyeon J.W."/>
            <person name="Jeong S.E."/>
            <person name="Baek K."/>
            <person name="Jeon C.O."/>
        </authorList>
    </citation>
    <scope>NUCLEOTIDE SEQUENCE [LARGE SCALE GENOMIC DNA]</scope>
    <source>
        <strain evidence="7 8">MA7-20</strain>
    </source>
</reference>
<evidence type="ECO:0000256" key="4">
    <source>
        <dbReference type="ARBA" id="ARBA00022989"/>
    </source>
</evidence>
<dbReference type="InterPro" id="IPR030923">
    <property type="entry name" value="LptG"/>
</dbReference>
<evidence type="ECO:0000313" key="8">
    <source>
        <dbReference type="Proteomes" id="UP000293719"/>
    </source>
</evidence>
<evidence type="ECO:0000256" key="1">
    <source>
        <dbReference type="ARBA" id="ARBA00004651"/>
    </source>
</evidence>
<keyword evidence="5 6" id="KW-0472">Membrane</keyword>
<dbReference type="GO" id="GO:0043190">
    <property type="term" value="C:ATP-binding cassette (ABC) transporter complex"/>
    <property type="evidence" value="ECO:0007669"/>
    <property type="project" value="InterPro"/>
</dbReference>
<evidence type="ECO:0000256" key="5">
    <source>
        <dbReference type="ARBA" id="ARBA00023136"/>
    </source>
</evidence>
<dbReference type="GO" id="GO:0015920">
    <property type="term" value="P:lipopolysaccharide transport"/>
    <property type="evidence" value="ECO:0007669"/>
    <property type="project" value="TreeGrafter"/>
</dbReference>
<evidence type="ECO:0000256" key="3">
    <source>
        <dbReference type="ARBA" id="ARBA00022692"/>
    </source>
</evidence>
<sequence>MQARTLQVYVFLRVLRMVGYFTLAIAALALLVDFTELSNRTGSLPDYTALRALGISAMRVPFILQVALPFVMLFATIATLIALNRKYELVVARAAGMSAWQFLTPTWAAALIIGLAGTLILNPLAANGFSLAQAIEGSWRGSGTSGLFETREPWLRQGREGGGAFIITAKTVAGQQVSLYEATFLEIGADQRVLARHDADRARLEEGRWVLEAVTTSVARRRPVRTDQMIVPTRLDQEAIRQALVPPEMVPIYSLGRQIEAARSFGVPAAPFSMQYHSLIALPALMVAMTMIAATVSLRFVRFGQSARLIVAGVAAGFLLYVVTALAKSFGGAGAMPPVVAAWLPVVGGILFGIGYLLNHEDG</sequence>
<dbReference type="EMBL" id="CP036532">
    <property type="protein sequence ID" value="QBK32285.1"/>
    <property type="molecule type" value="Genomic_DNA"/>
</dbReference>
<dbReference type="OrthoDB" id="9798468at2"/>
<feature type="transmembrane region" description="Helical" evidence="6">
    <location>
        <begin position="279"/>
        <end position="301"/>
    </location>
</feature>
<keyword evidence="4 6" id="KW-1133">Transmembrane helix</keyword>
<dbReference type="KEGG" id="rpod:E0E05_06575"/>
<evidence type="ECO:0000313" key="7">
    <source>
        <dbReference type="EMBL" id="QBK32285.1"/>
    </source>
</evidence>
<keyword evidence="8" id="KW-1185">Reference proteome</keyword>
<dbReference type="PANTHER" id="PTHR33529">
    <property type="entry name" value="SLR0882 PROTEIN-RELATED"/>
    <property type="match status" value="1"/>
</dbReference>
<dbReference type="AlphaFoldDB" id="A0A4P6V4Q5"/>
<dbReference type="PANTHER" id="PTHR33529:SF2">
    <property type="entry name" value="LIPOPOLYSACCHARIDE EXPORT SYSTEM PERMEASE PROTEIN LPTG"/>
    <property type="match status" value="1"/>
</dbReference>
<dbReference type="Proteomes" id="UP000293719">
    <property type="component" value="Chromosome"/>
</dbReference>
<keyword evidence="3 6" id="KW-0812">Transmembrane</keyword>